<keyword evidence="1" id="KW-0812">Transmembrane</keyword>
<reference evidence="2" key="1">
    <citation type="submission" date="2020-05" db="EMBL/GenBank/DDBJ databases">
        <title>High-Quality Genomes of Partial-Nitritation/Anammox System by Hierarchical Clustering Based Hybrid Assembly.</title>
        <authorList>
            <person name="Liu L."/>
            <person name="Wang Y."/>
            <person name="Che Y."/>
            <person name="Chen Y."/>
            <person name="Xia Y."/>
            <person name="Luo R."/>
            <person name="Cheng S.H."/>
            <person name="Zheng C."/>
            <person name="Zhang T."/>
        </authorList>
    </citation>
    <scope>NUCLEOTIDE SEQUENCE</scope>
    <source>
        <strain evidence="2">H1_PAT1</strain>
    </source>
</reference>
<organism evidence="2 3">
    <name type="scientific">candidate division WWE3 bacterium</name>
    <dbReference type="NCBI Taxonomy" id="2053526"/>
    <lineage>
        <taxon>Bacteria</taxon>
        <taxon>Katanobacteria</taxon>
    </lineage>
</organism>
<feature type="transmembrane region" description="Helical" evidence="1">
    <location>
        <begin position="97"/>
        <end position="117"/>
    </location>
</feature>
<keyword evidence="1" id="KW-0472">Membrane</keyword>
<dbReference type="AlphaFoldDB" id="A0A928TPM3"/>
<proteinExistence type="predicted"/>
<feature type="transmembrane region" description="Helical" evidence="1">
    <location>
        <begin position="137"/>
        <end position="159"/>
    </location>
</feature>
<gene>
    <name evidence="2" type="ORF">HS096_00430</name>
</gene>
<evidence type="ECO:0008006" key="4">
    <source>
        <dbReference type="Google" id="ProtNLM"/>
    </source>
</evidence>
<evidence type="ECO:0000313" key="3">
    <source>
        <dbReference type="Proteomes" id="UP000710385"/>
    </source>
</evidence>
<evidence type="ECO:0000313" key="2">
    <source>
        <dbReference type="EMBL" id="MBE7524854.1"/>
    </source>
</evidence>
<comment type="caution">
    <text evidence="2">The sequence shown here is derived from an EMBL/GenBank/DDBJ whole genome shotgun (WGS) entry which is preliminary data.</text>
</comment>
<accession>A0A928TPM3</accession>
<feature type="transmembrane region" description="Helical" evidence="1">
    <location>
        <begin position="65"/>
        <end position="85"/>
    </location>
</feature>
<name>A0A928TPM3_UNCKA</name>
<dbReference type="EMBL" id="JABTTY010000001">
    <property type="protein sequence ID" value="MBE7524854.1"/>
    <property type="molecule type" value="Genomic_DNA"/>
</dbReference>
<dbReference type="Proteomes" id="UP000710385">
    <property type="component" value="Unassembled WGS sequence"/>
</dbReference>
<protein>
    <recommendedName>
        <fullName evidence="4">Rod shape-determining protein MreD</fullName>
    </recommendedName>
</protein>
<sequence length="180" mass="19937">MWTRRIVTILLALIAGHWDSTIATWFPGGFEAVQISLPLVLVLAVYSTEERAVTAALVSGVVQDVLLPSNSGLVSFRYVIIALLLHALSQNVLTNRSLIGAYAMGSVAVLLDRLLLWGVEGLFRLGGRMVVEEPHTFIFAELLWMTIVMTAVFMGFAAFTRRFLPPISRPEVGRIPLWRT</sequence>
<keyword evidence="1" id="KW-1133">Transmembrane helix</keyword>
<evidence type="ECO:0000256" key="1">
    <source>
        <dbReference type="SAM" id="Phobius"/>
    </source>
</evidence>